<organism evidence="1 2">
    <name type="scientific">Daphnia magna</name>
    <dbReference type="NCBI Taxonomy" id="35525"/>
    <lineage>
        <taxon>Eukaryota</taxon>
        <taxon>Metazoa</taxon>
        <taxon>Ecdysozoa</taxon>
        <taxon>Arthropoda</taxon>
        <taxon>Crustacea</taxon>
        <taxon>Branchiopoda</taxon>
        <taxon>Diplostraca</taxon>
        <taxon>Cladocera</taxon>
        <taxon>Anomopoda</taxon>
        <taxon>Daphniidae</taxon>
        <taxon>Daphnia</taxon>
    </lineage>
</organism>
<reference evidence="1 2" key="1">
    <citation type="journal article" date="2023" name="Nucleic Acids Res.">
        <title>The hologenome of Daphnia magna reveals possible DNA methylation and microbiome-mediated evolution of the host genome.</title>
        <authorList>
            <person name="Chaturvedi A."/>
            <person name="Li X."/>
            <person name="Dhandapani V."/>
            <person name="Marshall H."/>
            <person name="Kissane S."/>
            <person name="Cuenca-Cambronero M."/>
            <person name="Asole G."/>
            <person name="Calvet F."/>
            <person name="Ruiz-Romero M."/>
            <person name="Marangio P."/>
            <person name="Guigo R."/>
            <person name="Rago D."/>
            <person name="Mirbahai L."/>
            <person name="Eastwood N."/>
            <person name="Colbourne J.K."/>
            <person name="Zhou J."/>
            <person name="Mallon E."/>
            <person name="Orsini L."/>
        </authorList>
    </citation>
    <scope>NUCLEOTIDE SEQUENCE [LARGE SCALE GENOMIC DNA]</scope>
    <source>
        <strain evidence="1">LRV0_1</strain>
    </source>
</reference>
<name>A0ABQ9ZL40_9CRUS</name>
<proteinExistence type="predicted"/>
<gene>
    <name evidence="1" type="ORF">OUZ56_026221</name>
</gene>
<evidence type="ECO:0000313" key="2">
    <source>
        <dbReference type="Proteomes" id="UP001234178"/>
    </source>
</evidence>
<dbReference type="Proteomes" id="UP001234178">
    <property type="component" value="Unassembled WGS sequence"/>
</dbReference>
<comment type="caution">
    <text evidence="1">The sequence shown here is derived from an EMBL/GenBank/DDBJ whole genome shotgun (WGS) entry which is preliminary data.</text>
</comment>
<evidence type="ECO:0000313" key="1">
    <source>
        <dbReference type="EMBL" id="KAK4013669.1"/>
    </source>
</evidence>
<sequence length="195" mass="21618">MQKTIKINTTMLKTVWNEKITRQLKKFGKILRDISTRKFETQVPTQEPAIIISAKQTPDNTSKGTSEAFSITIELPTMIGDQSSNGASKKLEENESLTKCTTLTVVQKDLTAISYYQNENQVFPKNIKINSVTWSMTTLCDPSPVVVYQAPSLSLVTRQYNILLHGGDAEPRVSLFGGCVSLRFCAAEAVAVRDP</sequence>
<accession>A0ABQ9ZL40</accession>
<dbReference type="EMBL" id="JAOYFB010000004">
    <property type="protein sequence ID" value="KAK4013669.1"/>
    <property type="molecule type" value="Genomic_DNA"/>
</dbReference>
<keyword evidence="2" id="KW-1185">Reference proteome</keyword>
<protein>
    <submittedName>
        <fullName evidence="1">Uncharacterized protein</fullName>
    </submittedName>
</protein>